<organism evidence="1 2">
    <name type="scientific">Meloidogyne enterolobii</name>
    <name type="common">Root-knot nematode worm</name>
    <name type="synonym">Meloidogyne mayaguensis</name>
    <dbReference type="NCBI Taxonomy" id="390850"/>
    <lineage>
        <taxon>Eukaryota</taxon>
        <taxon>Metazoa</taxon>
        <taxon>Ecdysozoa</taxon>
        <taxon>Nematoda</taxon>
        <taxon>Chromadorea</taxon>
        <taxon>Rhabditida</taxon>
        <taxon>Tylenchina</taxon>
        <taxon>Tylenchomorpha</taxon>
        <taxon>Tylenchoidea</taxon>
        <taxon>Meloidogynidae</taxon>
        <taxon>Meloidogyninae</taxon>
        <taxon>Meloidogyne</taxon>
    </lineage>
</organism>
<proteinExistence type="predicted"/>
<reference evidence="1 2" key="1">
    <citation type="submission" date="2020-08" db="EMBL/GenBank/DDBJ databases">
        <authorList>
            <person name="Koutsovoulos G."/>
            <person name="Danchin GJ E."/>
        </authorList>
    </citation>
    <scope>NUCLEOTIDE SEQUENCE [LARGE SCALE GENOMIC DNA]</scope>
</reference>
<protein>
    <submittedName>
        <fullName evidence="1">Uncharacterized protein</fullName>
    </submittedName>
</protein>
<sequence length="373" mass="42747">MSEETIFKKYTKQGCGKCPRSVENKIPCRECKTDLCNTEKYFQQVKFCWVRDMAACPLNIWNGFCYYNVRNKRVERGCGKGPKLEINVLNVHCNGQLCNTKELFDKTFFCLNKGKEEKSLGAIICKERSCLVRRHFDGKLEQGCGKCPKNKINLSNIQCAQCHKNSFCNTDTFFESQIFCWEKNALNWIKNKGTRVCKVGVCFIGVDKNNMGLVQGCDKCKRQHNLAKCSDCSSTSLCNTETILPPPIKCFHLNSKFQQNLKINKTCHHVYDSCYIARDVFWRVEQNCGECPSKYQKCVKCNNNFCNKQSLLPLTTTTTIKQTPKTTTKTSTTTTSTTIIPSTKIFIKSEGQINKVKINVLFIFVFLLIFKIF</sequence>
<gene>
    <name evidence="1" type="ORF">MENT_LOCUS47969</name>
</gene>
<dbReference type="Proteomes" id="UP000580250">
    <property type="component" value="Unassembled WGS sequence"/>
</dbReference>
<name>A0A6V7X6J8_MELEN</name>
<dbReference type="EMBL" id="CAJEWN010001157">
    <property type="protein sequence ID" value="CAD2194914.1"/>
    <property type="molecule type" value="Genomic_DNA"/>
</dbReference>
<comment type="caution">
    <text evidence="1">The sequence shown here is derived from an EMBL/GenBank/DDBJ whole genome shotgun (WGS) entry which is preliminary data.</text>
</comment>
<dbReference type="AlphaFoldDB" id="A0A6V7X6J8"/>
<evidence type="ECO:0000313" key="2">
    <source>
        <dbReference type="Proteomes" id="UP000580250"/>
    </source>
</evidence>
<accession>A0A6V7X6J8</accession>
<evidence type="ECO:0000313" key="1">
    <source>
        <dbReference type="EMBL" id="CAD2194914.1"/>
    </source>
</evidence>